<evidence type="ECO:0000256" key="1">
    <source>
        <dbReference type="ARBA" id="ARBA00001946"/>
    </source>
</evidence>
<dbReference type="CDD" id="cd02883">
    <property type="entry name" value="NUDIX_Hydrolase"/>
    <property type="match status" value="1"/>
</dbReference>
<dbReference type="Pfam" id="PF00293">
    <property type="entry name" value="NUDIX"/>
    <property type="match status" value="1"/>
</dbReference>
<dbReference type="KEGG" id="pmet:G4Y79_08730"/>
<dbReference type="PANTHER" id="PTHR43046">
    <property type="entry name" value="GDP-MANNOSE MANNOSYL HYDROLASE"/>
    <property type="match status" value="1"/>
</dbReference>
<dbReference type="Proteomes" id="UP000594468">
    <property type="component" value="Chromosome"/>
</dbReference>
<dbReference type="SUPFAM" id="SSF55811">
    <property type="entry name" value="Nudix"/>
    <property type="match status" value="1"/>
</dbReference>
<dbReference type="AlphaFoldDB" id="A0A7S8ECY4"/>
<evidence type="ECO:0000259" key="3">
    <source>
        <dbReference type="PROSITE" id="PS51462"/>
    </source>
</evidence>
<name>A0A7S8ECY4_9CHLR</name>
<dbReference type="InterPro" id="IPR000086">
    <property type="entry name" value="NUDIX_hydrolase_dom"/>
</dbReference>
<evidence type="ECO:0000313" key="5">
    <source>
        <dbReference type="Proteomes" id="UP000594468"/>
    </source>
</evidence>
<evidence type="ECO:0000313" key="4">
    <source>
        <dbReference type="EMBL" id="QPC84443.1"/>
    </source>
</evidence>
<feature type="domain" description="Nudix hydrolase" evidence="3">
    <location>
        <begin position="10"/>
        <end position="140"/>
    </location>
</feature>
<sequence length="146" mass="16139">MSGTQPVPYIFPDTVRGVLTYKNHVLLVQHRHPGPQSQGAWELPGGDIEETDTASLGDALLRVLYEQLGVFATLAGKVGIWAQQREGLNRHHHVFHAEVQTMLIHPDPAEIVSAVWFAPQAVNYLPIMLGWEDDAIQRVFAGLTLG</sequence>
<dbReference type="Gene3D" id="3.90.79.10">
    <property type="entry name" value="Nucleoside Triphosphate Pyrophosphohydrolase"/>
    <property type="match status" value="1"/>
</dbReference>
<proteinExistence type="predicted"/>
<dbReference type="GO" id="GO:0016787">
    <property type="term" value="F:hydrolase activity"/>
    <property type="evidence" value="ECO:0007669"/>
    <property type="project" value="UniProtKB-KW"/>
</dbReference>
<protein>
    <submittedName>
        <fullName evidence="4">NUDIX hydrolase</fullName>
    </submittedName>
</protein>
<dbReference type="RefSeq" id="WP_195172506.1">
    <property type="nucleotide sequence ID" value="NZ_CP062983.1"/>
</dbReference>
<gene>
    <name evidence="4" type="ORF">G4Y79_08730</name>
</gene>
<keyword evidence="2 4" id="KW-0378">Hydrolase</keyword>
<accession>A0A7S8ECY4</accession>
<dbReference type="InterPro" id="IPR015797">
    <property type="entry name" value="NUDIX_hydrolase-like_dom_sf"/>
</dbReference>
<dbReference type="PANTHER" id="PTHR43046:SF14">
    <property type="entry name" value="MUTT_NUDIX FAMILY PROTEIN"/>
    <property type="match status" value="1"/>
</dbReference>
<evidence type="ECO:0000256" key="2">
    <source>
        <dbReference type="ARBA" id="ARBA00022801"/>
    </source>
</evidence>
<comment type="cofactor">
    <cofactor evidence="1">
        <name>Mg(2+)</name>
        <dbReference type="ChEBI" id="CHEBI:18420"/>
    </cofactor>
</comment>
<keyword evidence="5" id="KW-1185">Reference proteome</keyword>
<dbReference type="PROSITE" id="PS51462">
    <property type="entry name" value="NUDIX"/>
    <property type="match status" value="1"/>
</dbReference>
<dbReference type="EMBL" id="CP062983">
    <property type="protein sequence ID" value="QPC84443.1"/>
    <property type="molecule type" value="Genomic_DNA"/>
</dbReference>
<reference evidence="4 5" key="1">
    <citation type="submission" date="2020-02" db="EMBL/GenBank/DDBJ databases">
        <authorList>
            <person name="Zheng R.K."/>
            <person name="Sun C.M."/>
        </authorList>
    </citation>
    <scope>NUCLEOTIDE SEQUENCE [LARGE SCALE GENOMIC DNA]</scope>
    <source>
        <strain evidence="5">rifampicinis</strain>
    </source>
</reference>
<organism evidence="4 5">
    <name type="scientific">Phototrophicus methaneseepsis</name>
    <dbReference type="NCBI Taxonomy" id="2710758"/>
    <lineage>
        <taxon>Bacteria</taxon>
        <taxon>Bacillati</taxon>
        <taxon>Chloroflexota</taxon>
        <taxon>Candidatus Thermofontia</taxon>
        <taxon>Phototrophicales</taxon>
        <taxon>Phototrophicaceae</taxon>
        <taxon>Phototrophicus</taxon>
    </lineage>
</organism>